<accession>M7X682</accession>
<gene>
    <name evidence="1" type="ORF">C943_00942</name>
</gene>
<dbReference type="RefSeq" id="WP_008628316.1">
    <property type="nucleotide sequence ID" value="NZ_AMZY02000011.1"/>
</dbReference>
<reference evidence="1" key="1">
    <citation type="submission" date="2013-01" db="EMBL/GenBank/DDBJ databases">
        <title>Genome assembly of Mariniradius saccharolyticus AK6.</title>
        <authorList>
            <person name="Vaidya B."/>
            <person name="Khatri I."/>
            <person name="Tanuku N.R.S."/>
            <person name="Subramanian S."/>
            <person name="Pinnaka A."/>
        </authorList>
    </citation>
    <scope>NUCLEOTIDE SEQUENCE [LARGE SCALE GENOMIC DNA]</scope>
    <source>
        <strain evidence="1">AK6</strain>
    </source>
</reference>
<evidence type="ECO:0000313" key="2">
    <source>
        <dbReference type="Proteomes" id="UP000010953"/>
    </source>
</evidence>
<keyword evidence="2" id="KW-1185">Reference proteome</keyword>
<dbReference type="AlphaFoldDB" id="M7X682"/>
<proteinExistence type="predicted"/>
<evidence type="ECO:0000313" key="1">
    <source>
        <dbReference type="EMBL" id="EMS32935.1"/>
    </source>
</evidence>
<protein>
    <submittedName>
        <fullName evidence="1">Uncharacterized protein</fullName>
    </submittedName>
</protein>
<organism evidence="1 2">
    <name type="scientific">Mariniradius saccharolyticus AK6</name>
    <dbReference type="NCBI Taxonomy" id="1239962"/>
    <lineage>
        <taxon>Bacteria</taxon>
        <taxon>Pseudomonadati</taxon>
        <taxon>Bacteroidota</taxon>
        <taxon>Cytophagia</taxon>
        <taxon>Cytophagales</taxon>
        <taxon>Cyclobacteriaceae</taxon>
        <taxon>Mariniradius</taxon>
    </lineage>
</organism>
<dbReference type="Proteomes" id="UP000010953">
    <property type="component" value="Unassembled WGS sequence"/>
</dbReference>
<name>M7X682_9BACT</name>
<sequence>MKKDYDTEAIKLAKAVDIAIDSFTKFPPKDFTKENLDHVVKVYSEWKNSILNPEPKFRKIASLKYHIQDVFTYFQESGGEAVEYFWRLLDKENLGFTREDKLRKIIDRGKIKGLIEYDLVVDSIVAAEQEKRISRQEANQLSKMLGEFESRKQKKK</sequence>
<dbReference type="EMBL" id="AMZY02000011">
    <property type="protein sequence ID" value="EMS32935.1"/>
    <property type="molecule type" value="Genomic_DNA"/>
</dbReference>
<dbReference type="eggNOG" id="ENOG5032WX2">
    <property type="taxonomic scope" value="Bacteria"/>
</dbReference>
<dbReference type="OrthoDB" id="666888at2"/>
<comment type="caution">
    <text evidence="1">The sequence shown here is derived from an EMBL/GenBank/DDBJ whole genome shotgun (WGS) entry which is preliminary data.</text>
</comment>
<dbReference type="InParanoid" id="M7X682"/>